<dbReference type="InterPro" id="IPR001849">
    <property type="entry name" value="PH_domain"/>
</dbReference>
<keyword evidence="1" id="KW-0597">Phosphoprotein</keyword>
<evidence type="ECO:0000256" key="1">
    <source>
        <dbReference type="RuleBase" id="RU369082"/>
    </source>
</evidence>
<dbReference type="Proteomes" id="UP000694620">
    <property type="component" value="Chromosome 12"/>
</dbReference>
<comment type="function">
    <text evidence="1">Plays a role in endocytic trafficking. Required for receptor recycling from endosomes, both to the trans-Golgi network and the plasma membrane.</text>
</comment>
<dbReference type="GO" id="GO:0005769">
    <property type="term" value="C:early endosome"/>
    <property type="evidence" value="ECO:0007669"/>
    <property type="project" value="UniProtKB-SubCell"/>
</dbReference>
<dbReference type="GO" id="GO:0042147">
    <property type="term" value="P:retrograde transport, endosome to Golgi"/>
    <property type="evidence" value="ECO:0007669"/>
    <property type="project" value="UniProtKB-UniRule"/>
</dbReference>
<comment type="similarity">
    <text evidence="1">Belongs to the sesquipedalian family.</text>
</comment>
<dbReference type="GO" id="GO:0007032">
    <property type="term" value="P:endosome organization"/>
    <property type="evidence" value="ECO:0007669"/>
    <property type="project" value="UniProtKB-UniRule"/>
</dbReference>
<reference evidence="3" key="3">
    <citation type="submission" date="2025-09" db="UniProtKB">
        <authorList>
            <consortium name="Ensembl"/>
        </authorList>
    </citation>
    <scope>IDENTIFICATION</scope>
</reference>
<dbReference type="Ensembl" id="ENSECRT00000016963.1">
    <property type="protein sequence ID" value="ENSECRP00000016668.1"/>
    <property type="gene ID" value="ENSECRG00000011088.1"/>
</dbReference>
<keyword evidence="1" id="KW-0333">Golgi apparatus</keyword>
<organism evidence="3 4">
    <name type="scientific">Erpetoichthys calabaricus</name>
    <name type="common">Rope fish</name>
    <name type="synonym">Calamoichthys calabaricus</name>
    <dbReference type="NCBI Taxonomy" id="27687"/>
    <lineage>
        <taxon>Eukaryota</taxon>
        <taxon>Metazoa</taxon>
        <taxon>Chordata</taxon>
        <taxon>Craniata</taxon>
        <taxon>Vertebrata</taxon>
        <taxon>Euteleostomi</taxon>
        <taxon>Actinopterygii</taxon>
        <taxon>Polypteriformes</taxon>
        <taxon>Polypteridae</taxon>
        <taxon>Erpetoichthys</taxon>
    </lineage>
</organism>
<dbReference type="PANTHER" id="PTHR22902">
    <property type="entry name" value="SESQUIPEDALIAN"/>
    <property type="match status" value="1"/>
</dbReference>
<comment type="subcellular location">
    <subcellularLocation>
        <location evidence="1">Early endosome</location>
    </subcellularLocation>
    <subcellularLocation>
        <location evidence="1">Recycling endosome</location>
    </subcellularLocation>
    <subcellularLocation>
        <location evidence="1">Golgi apparatus</location>
        <location evidence="1">trans-Golgi network</location>
    </subcellularLocation>
    <subcellularLocation>
        <location evidence="1">Cytoplasmic vesicle</location>
        <location evidence="1">Clathrin-coated vesicle</location>
    </subcellularLocation>
</comment>
<dbReference type="GO" id="GO:0001881">
    <property type="term" value="P:receptor recycling"/>
    <property type="evidence" value="ECO:0007669"/>
    <property type="project" value="UniProtKB-UniRule"/>
</dbReference>
<reference evidence="3" key="2">
    <citation type="submission" date="2025-08" db="UniProtKB">
        <authorList>
            <consortium name="Ensembl"/>
        </authorList>
    </citation>
    <scope>IDENTIFICATION</scope>
</reference>
<keyword evidence="1" id="KW-0968">Cytoplasmic vesicle</keyword>
<feature type="domain" description="PH" evidence="2">
    <location>
        <begin position="17"/>
        <end position="113"/>
    </location>
</feature>
<name>A0A8C4SGU6_ERPCA</name>
<dbReference type="PROSITE" id="PS50003">
    <property type="entry name" value="PH_DOMAIN"/>
    <property type="match status" value="1"/>
</dbReference>
<dbReference type="CDD" id="cd13288">
    <property type="entry name" value="PH_Ses"/>
    <property type="match status" value="1"/>
</dbReference>
<evidence type="ECO:0000259" key="2">
    <source>
        <dbReference type="PROSITE" id="PS50003"/>
    </source>
</evidence>
<evidence type="ECO:0000313" key="4">
    <source>
        <dbReference type="Proteomes" id="UP000694620"/>
    </source>
</evidence>
<dbReference type="SMART" id="SM00233">
    <property type="entry name" value="PH"/>
    <property type="match status" value="1"/>
</dbReference>
<proteinExistence type="inferred from homology"/>
<dbReference type="GO" id="GO:0055037">
    <property type="term" value="C:recycling endosome"/>
    <property type="evidence" value="ECO:0007669"/>
    <property type="project" value="UniProtKB-SubCell"/>
</dbReference>
<dbReference type="Gene3D" id="2.30.29.30">
    <property type="entry name" value="Pleckstrin-homology domain (PH domain)/Phosphotyrosine-binding domain (PTB)"/>
    <property type="match status" value="1"/>
</dbReference>
<evidence type="ECO:0000313" key="3">
    <source>
        <dbReference type="Ensembl" id="ENSECRP00000016668.1"/>
    </source>
</evidence>
<dbReference type="GO" id="GO:0030136">
    <property type="term" value="C:clathrin-coated vesicle"/>
    <property type="evidence" value="ECO:0007669"/>
    <property type="project" value="UniProtKB-SubCell"/>
</dbReference>
<keyword evidence="4" id="KW-1185">Reference proteome</keyword>
<dbReference type="GeneTree" id="ENSGT00940000164923"/>
<dbReference type="Pfam" id="PF00169">
    <property type="entry name" value="PH"/>
    <property type="match status" value="1"/>
</dbReference>
<reference evidence="3" key="1">
    <citation type="submission" date="2021-06" db="EMBL/GenBank/DDBJ databases">
        <authorList>
            <consortium name="Wellcome Sanger Institute Data Sharing"/>
        </authorList>
    </citation>
    <scope>NUCLEOTIDE SEQUENCE [LARGE SCALE GENOMIC DNA]</scope>
</reference>
<protein>
    <recommendedName>
        <fullName evidence="1">Sesquipedalian</fullName>
        <shortName evidence="1">Ses</shortName>
    </recommendedName>
    <alternativeName>
        <fullName evidence="1">PH domain-containing endocytic trafficking adaptor</fullName>
    </alternativeName>
</protein>
<dbReference type="SUPFAM" id="SSF50729">
    <property type="entry name" value="PH domain-like"/>
    <property type="match status" value="1"/>
</dbReference>
<sequence length="204" mass="23681">MKLHGKPVMLYATSKTPVDKEGHLYKKGERNTSYQKRWFILKGNLLFYYEKRSDREPLGVIVLEGCSVQLCESNENYAFDIRYEGPGIRTYKLAAEDQCTQEAWVKALLWANFSRLRMLVQDLERTYEQVHVDSGPRHRLTVLGIESERVTTHLRRPVHGGAATHKPGPSTFTSEPLENFVELHERYRKEVDAVRQEWLSKGTV</sequence>
<keyword evidence="1" id="KW-0967">Endosome</keyword>
<dbReference type="PANTHER" id="PTHR22902:SF17">
    <property type="entry name" value="SESQUIPEDALIAN-1"/>
    <property type="match status" value="1"/>
</dbReference>
<dbReference type="AlphaFoldDB" id="A0A8C4SGU6"/>
<dbReference type="InterPro" id="IPR045188">
    <property type="entry name" value="Boi1/Boi2-like"/>
</dbReference>
<dbReference type="GO" id="GO:0005802">
    <property type="term" value="C:trans-Golgi network"/>
    <property type="evidence" value="ECO:0007669"/>
    <property type="project" value="UniProtKB-UniRule"/>
</dbReference>
<dbReference type="InterPro" id="IPR011993">
    <property type="entry name" value="PH-like_dom_sf"/>
</dbReference>
<dbReference type="GO" id="GO:0005829">
    <property type="term" value="C:cytosol"/>
    <property type="evidence" value="ECO:0007669"/>
    <property type="project" value="GOC"/>
</dbReference>
<accession>A0A8C4SGU6</accession>